<dbReference type="GO" id="GO:0005524">
    <property type="term" value="F:ATP binding"/>
    <property type="evidence" value="ECO:0007669"/>
    <property type="project" value="UniProtKB-KW"/>
</dbReference>
<dbReference type="GO" id="GO:0019629">
    <property type="term" value="P:propionate catabolic process, 2-methylcitrate cycle"/>
    <property type="evidence" value="ECO:0007669"/>
    <property type="project" value="InterPro"/>
</dbReference>
<reference evidence="6 7" key="1">
    <citation type="submission" date="2020-02" db="EMBL/GenBank/DDBJ databases">
        <authorList>
            <person name="Kim M.K."/>
        </authorList>
    </citation>
    <scope>NUCLEOTIDE SEQUENCE [LARGE SCALE GENOMIC DNA]</scope>
    <source>
        <strain evidence="6 7">17J57-3</strain>
    </source>
</reference>
<dbReference type="Pfam" id="PF06506">
    <property type="entry name" value="PrpR_N"/>
    <property type="match status" value="1"/>
</dbReference>
<dbReference type="InterPro" id="IPR027417">
    <property type="entry name" value="P-loop_NTPase"/>
</dbReference>
<dbReference type="NCBIfam" id="NF011953">
    <property type="entry name" value="PRK15424.1"/>
    <property type="match status" value="1"/>
</dbReference>
<dbReference type="SUPFAM" id="SSF159800">
    <property type="entry name" value="PrpR receptor domain-like"/>
    <property type="match status" value="1"/>
</dbReference>
<dbReference type="InterPro" id="IPR010524">
    <property type="entry name" value="Sig_transdc_resp-reg_PrpR_N"/>
</dbReference>
<dbReference type="Proteomes" id="UP000482155">
    <property type="component" value="Unassembled WGS sequence"/>
</dbReference>
<dbReference type="Gene3D" id="3.40.50.300">
    <property type="entry name" value="P-loop containing nucleotide triphosphate hydrolases"/>
    <property type="match status" value="1"/>
</dbReference>
<dbReference type="FunFam" id="3.40.50.300:FF:000006">
    <property type="entry name" value="DNA-binding transcriptional regulator NtrC"/>
    <property type="match status" value="1"/>
</dbReference>
<name>A0A6B3SMH9_9BURK</name>
<dbReference type="InterPro" id="IPR025944">
    <property type="entry name" value="Sigma_54_int_dom_CS"/>
</dbReference>
<sequence length="536" mass="58582">MRRPAEPTATADHKPVIWTVAISRLQDLFRDIIPEFDDRADIEPITLGFEDAVRHIRERLETERCDAVIAAGSNAAYLKSRLSLPVVVAKASGFDVMQALAKARKITPDIGLITYQQTMPELVDFQNTFGLRIIQRTYVTAEDARAQISELKASGIKAIVGAGSVVDLAEEAGLAGIFIYSAASIRQAFEDALELAHYTRLESGRVAPAADDRPRARHGIGSLRGDSQPMQAVRQSIELFAKSSATVLIQGETGTGKELAAQAIHRESQRARFPFVAINCGAVAESLLESELFGYEEGAFTGSRRGGRAGLFEAASRGTLFLDEIGEMPLPLQTRLLRVLEEREVMRVGGTRPVPVNVRVISATHCDLDQRVKEGRFRADLFYRLCVLRLRLPPLRERADDLVTLAEWCLKNALADLGTRPHANLHAEVVACAPLLGAHAWPGNVRELRNLMERLALFLAAEPLQALTPSLLLKIAPELASGAAPAVLLPPDAEVEDIAGVLARFKGNREAAARHLGISRTTLWRKLKEAGQESQT</sequence>
<evidence type="ECO:0000313" key="6">
    <source>
        <dbReference type="EMBL" id="NEX62050.1"/>
    </source>
</evidence>
<evidence type="ECO:0000256" key="1">
    <source>
        <dbReference type="ARBA" id="ARBA00022741"/>
    </source>
</evidence>
<comment type="caution">
    <text evidence="6">The sequence shown here is derived from an EMBL/GenBank/DDBJ whole genome shotgun (WGS) entry which is preliminary data.</text>
</comment>
<organism evidence="6 7">
    <name type="scientific">Noviherbaspirillum galbum</name>
    <dbReference type="NCBI Taxonomy" id="2709383"/>
    <lineage>
        <taxon>Bacteria</taxon>
        <taxon>Pseudomonadati</taxon>
        <taxon>Pseudomonadota</taxon>
        <taxon>Betaproteobacteria</taxon>
        <taxon>Burkholderiales</taxon>
        <taxon>Oxalobacteraceae</taxon>
        <taxon>Noviherbaspirillum</taxon>
    </lineage>
</organism>
<dbReference type="InterPro" id="IPR002197">
    <property type="entry name" value="HTH_Fis"/>
</dbReference>
<dbReference type="Gene3D" id="3.40.50.2300">
    <property type="match status" value="1"/>
</dbReference>
<dbReference type="GO" id="GO:0006355">
    <property type="term" value="P:regulation of DNA-templated transcription"/>
    <property type="evidence" value="ECO:0007669"/>
    <property type="project" value="InterPro"/>
</dbReference>
<dbReference type="Pfam" id="PF25601">
    <property type="entry name" value="AAA_lid_14"/>
    <property type="match status" value="1"/>
</dbReference>
<dbReference type="RefSeq" id="WP_163963868.1">
    <property type="nucleotide sequence ID" value="NZ_JAAIVB010000044.1"/>
</dbReference>
<dbReference type="Pfam" id="PF02954">
    <property type="entry name" value="HTH_8"/>
    <property type="match status" value="1"/>
</dbReference>
<dbReference type="Gene3D" id="1.10.8.60">
    <property type="match status" value="1"/>
</dbReference>
<evidence type="ECO:0000259" key="5">
    <source>
        <dbReference type="PROSITE" id="PS50045"/>
    </source>
</evidence>
<evidence type="ECO:0000256" key="2">
    <source>
        <dbReference type="ARBA" id="ARBA00022840"/>
    </source>
</evidence>
<keyword evidence="7" id="KW-1185">Reference proteome</keyword>
<dbReference type="CDD" id="cd00009">
    <property type="entry name" value="AAA"/>
    <property type="match status" value="1"/>
</dbReference>
<dbReference type="InterPro" id="IPR012704">
    <property type="entry name" value="Sig_transdc_resp-reg_PrpR"/>
</dbReference>
<dbReference type="PROSITE" id="PS00688">
    <property type="entry name" value="SIGMA54_INTERACT_3"/>
    <property type="match status" value="1"/>
</dbReference>
<accession>A0A6B3SMH9</accession>
<dbReference type="PANTHER" id="PTHR32071">
    <property type="entry name" value="TRANSCRIPTIONAL REGULATORY PROTEIN"/>
    <property type="match status" value="1"/>
</dbReference>
<dbReference type="Gene3D" id="1.20.5.170">
    <property type="match status" value="1"/>
</dbReference>
<dbReference type="SMART" id="SM00382">
    <property type="entry name" value="AAA"/>
    <property type="match status" value="1"/>
</dbReference>
<feature type="domain" description="Sigma-54 factor interaction" evidence="5">
    <location>
        <begin position="223"/>
        <end position="457"/>
    </location>
</feature>
<evidence type="ECO:0000256" key="3">
    <source>
        <dbReference type="ARBA" id="ARBA00023015"/>
    </source>
</evidence>
<dbReference type="InterPro" id="IPR003593">
    <property type="entry name" value="AAA+_ATPase"/>
</dbReference>
<keyword evidence="2" id="KW-0067">ATP-binding</keyword>
<dbReference type="SUPFAM" id="SSF46689">
    <property type="entry name" value="Homeodomain-like"/>
    <property type="match status" value="1"/>
</dbReference>
<dbReference type="Pfam" id="PF00158">
    <property type="entry name" value="Sigma54_activat"/>
    <property type="match status" value="1"/>
</dbReference>
<proteinExistence type="predicted"/>
<dbReference type="SUPFAM" id="SSF52540">
    <property type="entry name" value="P-loop containing nucleoside triphosphate hydrolases"/>
    <property type="match status" value="1"/>
</dbReference>
<dbReference type="GO" id="GO:0000156">
    <property type="term" value="F:phosphorelay response regulator activity"/>
    <property type="evidence" value="ECO:0007669"/>
    <property type="project" value="InterPro"/>
</dbReference>
<dbReference type="InterPro" id="IPR002078">
    <property type="entry name" value="Sigma_54_int"/>
</dbReference>
<dbReference type="PROSITE" id="PS50045">
    <property type="entry name" value="SIGMA54_INTERACT_4"/>
    <property type="match status" value="1"/>
</dbReference>
<dbReference type="PANTHER" id="PTHR32071:SF81">
    <property type="entry name" value="PROPIONATE CATABOLISM OPERON REGULATORY PROTEIN"/>
    <property type="match status" value="1"/>
</dbReference>
<dbReference type="InterPro" id="IPR058031">
    <property type="entry name" value="AAA_lid_NorR"/>
</dbReference>
<dbReference type="GO" id="GO:0005737">
    <property type="term" value="C:cytoplasm"/>
    <property type="evidence" value="ECO:0007669"/>
    <property type="project" value="InterPro"/>
</dbReference>
<evidence type="ECO:0000313" key="7">
    <source>
        <dbReference type="Proteomes" id="UP000482155"/>
    </source>
</evidence>
<dbReference type="InterPro" id="IPR009057">
    <property type="entry name" value="Homeodomain-like_sf"/>
</dbReference>
<dbReference type="NCBIfam" id="TIGR02329">
    <property type="entry name" value="propionate_PrpR"/>
    <property type="match status" value="1"/>
</dbReference>
<dbReference type="GO" id="GO:0043565">
    <property type="term" value="F:sequence-specific DNA binding"/>
    <property type="evidence" value="ECO:0007669"/>
    <property type="project" value="InterPro"/>
</dbReference>
<dbReference type="PRINTS" id="PR01590">
    <property type="entry name" value="HTHFIS"/>
</dbReference>
<dbReference type="AlphaFoldDB" id="A0A6B3SMH9"/>
<dbReference type="EMBL" id="JAAIVB010000044">
    <property type="protein sequence ID" value="NEX62050.1"/>
    <property type="molecule type" value="Genomic_DNA"/>
</dbReference>
<protein>
    <submittedName>
        <fullName evidence="6">Propionate catabolism operon regulatory protein PrpR</fullName>
    </submittedName>
</protein>
<keyword evidence="1" id="KW-0547">Nucleotide-binding</keyword>
<gene>
    <name evidence="6" type="primary">prpR</name>
    <name evidence="6" type="ORF">G3574_13255</name>
</gene>
<evidence type="ECO:0000256" key="4">
    <source>
        <dbReference type="ARBA" id="ARBA00023163"/>
    </source>
</evidence>
<keyword evidence="3" id="KW-0805">Transcription regulation</keyword>
<keyword evidence="4" id="KW-0804">Transcription</keyword>
<dbReference type="Gene3D" id="1.10.10.60">
    <property type="entry name" value="Homeodomain-like"/>
    <property type="match status" value="1"/>
</dbReference>